<protein>
    <recommendedName>
        <fullName evidence="4">Transmembrane protein</fullName>
    </recommendedName>
</protein>
<feature type="transmembrane region" description="Helical" evidence="1">
    <location>
        <begin position="77"/>
        <end position="96"/>
    </location>
</feature>
<gene>
    <name evidence="2" type="ORF">POCTA_138.1.T1600004</name>
</gene>
<accession>A0A8S1YH65</accession>
<keyword evidence="1" id="KW-0812">Transmembrane</keyword>
<sequence>MMIRIFVQRGFVKMGLHLPKLILIVQDFFLHVKKVVVEYKSVLIIIMQQILLVFQYSKATNVQQMDINVFFEWLVKMLVLLMVVHLISISILMSGLKTNVIQNLVKLHQFH</sequence>
<reference evidence="2" key="1">
    <citation type="submission" date="2021-01" db="EMBL/GenBank/DDBJ databases">
        <authorList>
            <consortium name="Genoscope - CEA"/>
            <person name="William W."/>
        </authorList>
    </citation>
    <scope>NUCLEOTIDE SEQUENCE</scope>
</reference>
<organism evidence="2 3">
    <name type="scientific">Paramecium octaurelia</name>
    <dbReference type="NCBI Taxonomy" id="43137"/>
    <lineage>
        <taxon>Eukaryota</taxon>
        <taxon>Sar</taxon>
        <taxon>Alveolata</taxon>
        <taxon>Ciliophora</taxon>
        <taxon>Intramacronucleata</taxon>
        <taxon>Oligohymenophorea</taxon>
        <taxon>Peniculida</taxon>
        <taxon>Parameciidae</taxon>
        <taxon>Paramecium</taxon>
    </lineage>
</organism>
<dbReference type="EMBL" id="CAJJDP010000162">
    <property type="protein sequence ID" value="CAD8212969.1"/>
    <property type="molecule type" value="Genomic_DNA"/>
</dbReference>
<dbReference type="Proteomes" id="UP000683925">
    <property type="component" value="Unassembled WGS sequence"/>
</dbReference>
<evidence type="ECO:0000256" key="1">
    <source>
        <dbReference type="SAM" id="Phobius"/>
    </source>
</evidence>
<dbReference type="AlphaFoldDB" id="A0A8S1YH65"/>
<proteinExistence type="predicted"/>
<evidence type="ECO:0000313" key="2">
    <source>
        <dbReference type="EMBL" id="CAD8212969.1"/>
    </source>
</evidence>
<name>A0A8S1YH65_PAROT</name>
<keyword evidence="3" id="KW-1185">Reference proteome</keyword>
<feature type="transmembrane region" description="Helical" evidence="1">
    <location>
        <begin position="39"/>
        <end position="57"/>
    </location>
</feature>
<evidence type="ECO:0000313" key="3">
    <source>
        <dbReference type="Proteomes" id="UP000683925"/>
    </source>
</evidence>
<comment type="caution">
    <text evidence="2">The sequence shown here is derived from an EMBL/GenBank/DDBJ whole genome shotgun (WGS) entry which is preliminary data.</text>
</comment>
<keyword evidence="1" id="KW-1133">Transmembrane helix</keyword>
<keyword evidence="1" id="KW-0472">Membrane</keyword>
<evidence type="ECO:0008006" key="4">
    <source>
        <dbReference type="Google" id="ProtNLM"/>
    </source>
</evidence>